<name>A0A175JM58_ENTHI</name>
<dbReference type="GO" id="GO:0019706">
    <property type="term" value="F:protein-cysteine S-palmitoyltransferase activity"/>
    <property type="evidence" value="ECO:0007669"/>
    <property type="project" value="UniProtKB-EC"/>
</dbReference>
<dbReference type="AlphaFoldDB" id="A0A175JM58"/>
<evidence type="ECO:0000256" key="1">
    <source>
        <dbReference type="ARBA" id="ARBA00004141"/>
    </source>
</evidence>
<feature type="transmembrane region" description="Helical" evidence="7">
    <location>
        <begin position="145"/>
        <end position="165"/>
    </location>
</feature>
<dbReference type="InterPro" id="IPR039859">
    <property type="entry name" value="PFA4/ZDH16/20/ERF2-like"/>
</dbReference>
<comment type="catalytic activity">
    <reaction evidence="7">
        <text>L-cysteinyl-[protein] + hexadecanoyl-CoA = S-hexadecanoyl-L-cysteinyl-[protein] + CoA</text>
        <dbReference type="Rhea" id="RHEA:36683"/>
        <dbReference type="Rhea" id="RHEA-COMP:10131"/>
        <dbReference type="Rhea" id="RHEA-COMP:11032"/>
        <dbReference type="ChEBI" id="CHEBI:29950"/>
        <dbReference type="ChEBI" id="CHEBI:57287"/>
        <dbReference type="ChEBI" id="CHEBI:57379"/>
        <dbReference type="ChEBI" id="CHEBI:74151"/>
        <dbReference type="EC" id="2.3.1.225"/>
    </reaction>
</comment>
<accession>A0A175JM58</accession>
<comment type="domain">
    <text evidence="7">The DHHC domain is required for palmitoyltransferase activity.</text>
</comment>
<proteinExistence type="inferred from homology"/>
<feature type="domain" description="Palmitoyltransferase DHHC" evidence="8">
    <location>
        <begin position="103"/>
        <end position="206"/>
    </location>
</feature>
<organism evidence="9 10">
    <name type="scientific">Entamoeba histolytica</name>
    <dbReference type="NCBI Taxonomy" id="5759"/>
    <lineage>
        <taxon>Eukaryota</taxon>
        <taxon>Amoebozoa</taxon>
        <taxon>Evosea</taxon>
        <taxon>Archamoebae</taxon>
        <taxon>Mastigamoebida</taxon>
        <taxon>Entamoebidae</taxon>
        <taxon>Entamoeba</taxon>
    </lineage>
</organism>
<evidence type="ECO:0000313" key="9">
    <source>
        <dbReference type="EMBL" id="GAT94494.1"/>
    </source>
</evidence>
<dbReference type="PANTHER" id="PTHR12246">
    <property type="entry name" value="PALMITOYLTRANSFERASE ZDHHC16"/>
    <property type="match status" value="1"/>
</dbReference>
<evidence type="ECO:0000256" key="6">
    <source>
        <dbReference type="ARBA" id="ARBA00023315"/>
    </source>
</evidence>
<evidence type="ECO:0000256" key="4">
    <source>
        <dbReference type="ARBA" id="ARBA00022989"/>
    </source>
</evidence>
<gene>
    <name evidence="9" type="ORF">CL6EHI_134770</name>
</gene>
<dbReference type="VEuPathDB" id="AmoebaDB:EHI5A_015680"/>
<dbReference type="Proteomes" id="UP000078387">
    <property type="component" value="Unassembled WGS sequence"/>
</dbReference>
<sequence>MTSLFNSFLYYGGRCIQGVLLVVALYLFILLVFIHITQVIPLYYLQYPLIVSIVLTLLSLYLISFFVIMYIRTVFTKHLDTVPTSKLCEYFDGDLVNSPYISCETCQCLKPFRCHHCQICDCCIYRMDHHCIWVGQCIGIHNIRFFFLFISSLSLSLLLGAITTYPLPFSTSIKLLFTFECVLGSALFIFAFGHFLMIVTNQTSLEISSNIIDYIHQPSHLRRFITPYDLGISTNIHQILRFASYWELFNPFSKQVSCDPMKVIVSREYMMYCDCLSEENEQNQ</sequence>
<dbReference type="PROSITE" id="PS50216">
    <property type="entry name" value="DHHC"/>
    <property type="match status" value="1"/>
</dbReference>
<feature type="transmembrane region" description="Helical" evidence="7">
    <location>
        <begin position="50"/>
        <end position="71"/>
    </location>
</feature>
<protein>
    <recommendedName>
        <fullName evidence="7">Palmitoyltransferase</fullName>
        <ecNumber evidence="7">2.3.1.225</ecNumber>
    </recommendedName>
</protein>
<reference evidence="9 10" key="1">
    <citation type="submission" date="2016-05" db="EMBL/GenBank/DDBJ databases">
        <title>First whole genome sequencing of Entamoeba histolytica HM1:IMSS-clone-6.</title>
        <authorList>
            <person name="Mukherjee Avik.K."/>
            <person name="Izumyama S."/>
            <person name="Nakada-Tsukui K."/>
            <person name="Nozaki T."/>
        </authorList>
    </citation>
    <scope>NUCLEOTIDE SEQUENCE [LARGE SCALE GENOMIC DNA]</scope>
    <source>
        <strain evidence="9 10">HM1:IMSS clone 6</strain>
    </source>
</reference>
<dbReference type="GO" id="GO:0016020">
    <property type="term" value="C:membrane"/>
    <property type="evidence" value="ECO:0007669"/>
    <property type="project" value="UniProtKB-SubCell"/>
</dbReference>
<evidence type="ECO:0000256" key="7">
    <source>
        <dbReference type="RuleBase" id="RU079119"/>
    </source>
</evidence>
<dbReference type="EMBL" id="BDEQ01000001">
    <property type="protein sequence ID" value="GAT94494.1"/>
    <property type="molecule type" value="Genomic_DNA"/>
</dbReference>
<feature type="transmembrane region" description="Helical" evidence="7">
    <location>
        <begin position="177"/>
        <end position="199"/>
    </location>
</feature>
<dbReference type="Pfam" id="PF01529">
    <property type="entry name" value="DHHC"/>
    <property type="match status" value="1"/>
</dbReference>
<comment type="subcellular location">
    <subcellularLocation>
        <location evidence="1">Membrane</location>
        <topology evidence="1">Multi-pass membrane protein</topology>
    </subcellularLocation>
</comment>
<dbReference type="VEuPathDB" id="AmoebaDB:EHI_134770"/>
<evidence type="ECO:0000259" key="8">
    <source>
        <dbReference type="Pfam" id="PF01529"/>
    </source>
</evidence>
<dbReference type="EC" id="2.3.1.225" evidence="7"/>
<feature type="transmembrane region" description="Helical" evidence="7">
    <location>
        <begin position="20"/>
        <end position="44"/>
    </location>
</feature>
<keyword evidence="6 7" id="KW-0012">Acyltransferase</keyword>
<keyword evidence="3 7" id="KW-0812">Transmembrane</keyword>
<comment type="caution">
    <text evidence="9">The sequence shown here is derived from an EMBL/GenBank/DDBJ whole genome shotgun (WGS) entry which is preliminary data.</text>
</comment>
<keyword evidence="4 7" id="KW-1133">Transmembrane helix</keyword>
<dbReference type="eggNOG" id="KOG1311">
    <property type="taxonomic scope" value="Eukaryota"/>
</dbReference>
<dbReference type="VEuPathDB" id="AmoebaDB:EHI7A_008690"/>
<keyword evidence="2 7" id="KW-0808">Transferase</keyword>
<dbReference type="VEuPathDB" id="AmoebaDB:EHI8A_025470"/>
<comment type="similarity">
    <text evidence="7">Belongs to the DHHC palmitoyltransferase family.</text>
</comment>
<evidence type="ECO:0000256" key="2">
    <source>
        <dbReference type="ARBA" id="ARBA00022679"/>
    </source>
</evidence>
<dbReference type="VEuPathDB" id="AmoebaDB:KM1_017020"/>
<evidence type="ECO:0000313" key="10">
    <source>
        <dbReference type="Proteomes" id="UP000078387"/>
    </source>
</evidence>
<dbReference type="InterPro" id="IPR001594">
    <property type="entry name" value="Palmitoyltrfase_DHHC"/>
</dbReference>
<evidence type="ECO:0000256" key="3">
    <source>
        <dbReference type="ARBA" id="ARBA00022692"/>
    </source>
</evidence>
<evidence type="ECO:0000256" key="5">
    <source>
        <dbReference type="ARBA" id="ARBA00023136"/>
    </source>
</evidence>
<keyword evidence="5 7" id="KW-0472">Membrane</keyword>